<dbReference type="InterPro" id="IPR002852">
    <property type="entry name" value="UPF0251"/>
</dbReference>
<dbReference type="STRING" id="146817.SAMN04488502_11711"/>
<dbReference type="PANTHER" id="PTHR37478:SF2">
    <property type="entry name" value="UPF0251 PROTEIN TK0562"/>
    <property type="match status" value="1"/>
</dbReference>
<dbReference type="Proteomes" id="UP000214880">
    <property type="component" value="Unassembled WGS sequence"/>
</dbReference>
<dbReference type="PANTHER" id="PTHR37478">
    <property type="match status" value="1"/>
</dbReference>
<comment type="similarity">
    <text evidence="1">Belongs to the UPF0251 family.</text>
</comment>
<dbReference type="SUPFAM" id="SSF88659">
    <property type="entry name" value="Sigma3 and sigma4 domains of RNA polymerase sigma factors"/>
    <property type="match status" value="1"/>
</dbReference>
<sequence length="112" mass="12464">MPKQRHFGPLDGNDNGEPLIVMTVDEFESLRLIDLEGLTQAECAKQMEVARTTAQAIYNSARIKLAECVIHSRKLHIAGGNYSLYGNHSGGCRCGYRSGKTHMKSKIQEDKK</sequence>
<name>A0A1H0A940_9FIRM</name>
<reference evidence="2 3" key="1">
    <citation type="submission" date="2016-10" db="EMBL/GenBank/DDBJ databases">
        <authorList>
            <person name="de Groot N.N."/>
        </authorList>
    </citation>
    <scope>NUCLEOTIDE SEQUENCE [LARGE SCALE GENOMIC DNA]</scope>
    <source>
        <strain evidence="2 3">DSM 1736</strain>
    </source>
</reference>
<gene>
    <name evidence="2" type="ORF">SAMN04488502_11711</name>
</gene>
<dbReference type="AlphaFoldDB" id="A0A1H0A940"/>
<evidence type="ECO:0000313" key="2">
    <source>
        <dbReference type="EMBL" id="SDN30232.1"/>
    </source>
</evidence>
<accession>A0A1H0A940</accession>
<protein>
    <submittedName>
        <fullName evidence="2">Predicted DNA-binding protein, UPF0251 family</fullName>
    </submittedName>
</protein>
<evidence type="ECO:0000256" key="1">
    <source>
        <dbReference type="ARBA" id="ARBA00009350"/>
    </source>
</evidence>
<keyword evidence="3" id="KW-1185">Reference proteome</keyword>
<dbReference type="Pfam" id="PF02001">
    <property type="entry name" value="DUF134"/>
    <property type="match status" value="1"/>
</dbReference>
<proteinExistence type="inferred from homology"/>
<organism evidence="2 3">
    <name type="scientific">Dendrosporobacter quercicolus</name>
    <dbReference type="NCBI Taxonomy" id="146817"/>
    <lineage>
        <taxon>Bacteria</taxon>
        <taxon>Bacillati</taxon>
        <taxon>Bacillota</taxon>
        <taxon>Negativicutes</taxon>
        <taxon>Selenomonadales</taxon>
        <taxon>Sporomusaceae</taxon>
        <taxon>Dendrosporobacter</taxon>
    </lineage>
</organism>
<dbReference type="EMBL" id="FNHB01000017">
    <property type="protein sequence ID" value="SDN30232.1"/>
    <property type="molecule type" value="Genomic_DNA"/>
</dbReference>
<dbReference type="GO" id="GO:0003677">
    <property type="term" value="F:DNA binding"/>
    <property type="evidence" value="ECO:0007669"/>
    <property type="project" value="UniProtKB-KW"/>
</dbReference>
<dbReference type="InterPro" id="IPR013324">
    <property type="entry name" value="RNA_pol_sigma_r3/r4-like"/>
</dbReference>
<keyword evidence="2" id="KW-0238">DNA-binding</keyword>
<evidence type="ECO:0000313" key="3">
    <source>
        <dbReference type="Proteomes" id="UP000214880"/>
    </source>
</evidence>